<keyword evidence="4" id="KW-0472">Membrane</keyword>
<dbReference type="AlphaFoldDB" id="A0A9J6BVW4"/>
<dbReference type="PROSITE" id="PS51450">
    <property type="entry name" value="LRR"/>
    <property type="match status" value="1"/>
</dbReference>
<gene>
    <name evidence="5" type="ORF">PVAND_003681</name>
</gene>
<name>A0A9J6BVW4_POLVA</name>
<dbReference type="InterPro" id="IPR001611">
    <property type="entry name" value="Leu-rich_rpt"/>
</dbReference>
<dbReference type="EMBL" id="JADBJN010000003">
    <property type="protein sequence ID" value="KAG5673653.1"/>
    <property type="molecule type" value="Genomic_DNA"/>
</dbReference>
<proteinExistence type="predicted"/>
<feature type="transmembrane region" description="Helical" evidence="4">
    <location>
        <begin position="245"/>
        <end position="263"/>
    </location>
</feature>
<reference evidence="5" key="1">
    <citation type="submission" date="2021-03" db="EMBL/GenBank/DDBJ databases">
        <title>Chromosome level genome of the anhydrobiotic midge Polypedilum vanderplanki.</title>
        <authorList>
            <person name="Yoshida Y."/>
            <person name="Kikawada T."/>
            <person name="Gusev O."/>
        </authorList>
    </citation>
    <scope>NUCLEOTIDE SEQUENCE</scope>
    <source>
        <strain evidence="5">NIAS01</strain>
        <tissue evidence="5">Whole body or cell culture</tissue>
    </source>
</reference>
<dbReference type="SUPFAM" id="SSF52058">
    <property type="entry name" value="L domain-like"/>
    <property type="match status" value="1"/>
</dbReference>
<accession>A0A9J6BVW4</accession>
<dbReference type="PANTHER" id="PTHR48051">
    <property type="match status" value="1"/>
</dbReference>
<keyword evidence="4" id="KW-0812">Transmembrane</keyword>
<keyword evidence="3" id="KW-0175">Coiled coil</keyword>
<dbReference type="Gene3D" id="3.80.10.10">
    <property type="entry name" value="Ribonuclease Inhibitor"/>
    <property type="match status" value="1"/>
</dbReference>
<evidence type="ECO:0000256" key="4">
    <source>
        <dbReference type="SAM" id="Phobius"/>
    </source>
</evidence>
<dbReference type="InterPro" id="IPR032675">
    <property type="entry name" value="LRR_dom_sf"/>
</dbReference>
<dbReference type="Pfam" id="PF00560">
    <property type="entry name" value="LRR_1"/>
    <property type="match status" value="1"/>
</dbReference>
<dbReference type="InterPro" id="IPR050216">
    <property type="entry name" value="LRR_domain-containing"/>
</dbReference>
<keyword evidence="4" id="KW-1133">Transmembrane helix</keyword>
<dbReference type="Proteomes" id="UP001107558">
    <property type="component" value="Chromosome 3"/>
</dbReference>
<evidence type="ECO:0000313" key="5">
    <source>
        <dbReference type="EMBL" id="KAG5673653.1"/>
    </source>
</evidence>
<dbReference type="PANTHER" id="PTHR48051:SF42">
    <property type="entry name" value="LEUCINE-RICH REPEAT-CONTAINING PROTEIN 18-LIKE"/>
    <property type="match status" value="1"/>
</dbReference>
<evidence type="ECO:0000256" key="2">
    <source>
        <dbReference type="ARBA" id="ARBA00022737"/>
    </source>
</evidence>
<sequence>MPKNKIKINVKEKLEDNVLDLSLSEIDDIPIKDIAAVKRATVLDLSSNNIKFLPKNFGTQLSHLHRLDLSKNQLRFLPDDFGNLVNLKHLDLYNNYLEQLPVTFGKLTKLKYLDLKGNPLSLAVQKVVGPCLSNKDCQEAARKIVPYYVELGKKIEIEMRKKAEREAKQRELEAEKQREEKRLAKKAARKERVILDRQRKAKEKTFEENHNNENDGSDDKTLKIIKNKSLVQSFASMNLMKSIKFVLLITMLFIMIYLIFYKFSLYRFDAILSLLPDNERQILNTFFHKFNESIKKFLNSKFIA</sequence>
<dbReference type="GO" id="GO:0005737">
    <property type="term" value="C:cytoplasm"/>
    <property type="evidence" value="ECO:0007669"/>
    <property type="project" value="TreeGrafter"/>
</dbReference>
<evidence type="ECO:0000256" key="1">
    <source>
        <dbReference type="ARBA" id="ARBA00022614"/>
    </source>
</evidence>
<dbReference type="InterPro" id="IPR003591">
    <property type="entry name" value="Leu-rich_rpt_typical-subtyp"/>
</dbReference>
<evidence type="ECO:0000256" key="3">
    <source>
        <dbReference type="SAM" id="Coils"/>
    </source>
</evidence>
<keyword evidence="2" id="KW-0677">Repeat</keyword>
<protein>
    <submittedName>
        <fullName evidence="5">Uncharacterized protein</fullName>
    </submittedName>
</protein>
<evidence type="ECO:0000313" key="6">
    <source>
        <dbReference type="Proteomes" id="UP001107558"/>
    </source>
</evidence>
<keyword evidence="1" id="KW-0433">Leucine-rich repeat</keyword>
<feature type="coiled-coil region" evidence="3">
    <location>
        <begin position="155"/>
        <end position="191"/>
    </location>
</feature>
<keyword evidence="6" id="KW-1185">Reference proteome</keyword>
<organism evidence="5 6">
    <name type="scientific">Polypedilum vanderplanki</name>
    <name type="common">Sleeping chironomid midge</name>
    <dbReference type="NCBI Taxonomy" id="319348"/>
    <lineage>
        <taxon>Eukaryota</taxon>
        <taxon>Metazoa</taxon>
        <taxon>Ecdysozoa</taxon>
        <taxon>Arthropoda</taxon>
        <taxon>Hexapoda</taxon>
        <taxon>Insecta</taxon>
        <taxon>Pterygota</taxon>
        <taxon>Neoptera</taxon>
        <taxon>Endopterygota</taxon>
        <taxon>Diptera</taxon>
        <taxon>Nematocera</taxon>
        <taxon>Chironomoidea</taxon>
        <taxon>Chironomidae</taxon>
        <taxon>Chironominae</taxon>
        <taxon>Polypedilum</taxon>
        <taxon>Polypedilum</taxon>
    </lineage>
</organism>
<dbReference type="OrthoDB" id="1394818at2759"/>
<comment type="caution">
    <text evidence="5">The sequence shown here is derived from an EMBL/GenBank/DDBJ whole genome shotgun (WGS) entry which is preliminary data.</text>
</comment>
<dbReference type="SMART" id="SM00369">
    <property type="entry name" value="LRR_TYP"/>
    <property type="match status" value="4"/>
</dbReference>
<dbReference type="Pfam" id="PF13855">
    <property type="entry name" value="LRR_8"/>
    <property type="match status" value="1"/>
</dbReference>